<evidence type="ECO:0000313" key="2">
    <source>
        <dbReference type="EMBL" id="SYV97551.1"/>
    </source>
</evidence>
<accession>A0A3B0QCR6</accession>
<keyword evidence="1" id="KW-0812">Transmembrane</keyword>
<dbReference type="AlphaFoldDB" id="A0A3B0QCR6"/>
<feature type="transmembrane region" description="Helical" evidence="1">
    <location>
        <begin position="12"/>
        <end position="30"/>
    </location>
</feature>
<organism evidence="2 3">
    <name type="scientific">Mycoplasmopsis edwardii</name>
    <dbReference type="NCBI Taxonomy" id="53558"/>
    <lineage>
        <taxon>Bacteria</taxon>
        <taxon>Bacillati</taxon>
        <taxon>Mycoplasmatota</taxon>
        <taxon>Mycoplasmoidales</taxon>
        <taxon>Metamycoplasmataceae</taxon>
        <taxon>Mycoplasmopsis</taxon>
    </lineage>
</organism>
<reference evidence="3" key="1">
    <citation type="submission" date="2018-06" db="EMBL/GenBank/DDBJ databases">
        <authorList>
            <consortium name="Pathogen Informatics"/>
        </authorList>
    </citation>
    <scope>NUCLEOTIDE SEQUENCE [LARGE SCALE GENOMIC DNA]</scope>
    <source>
        <strain evidence="3">NCTC10132</strain>
    </source>
</reference>
<evidence type="ECO:0000313" key="3">
    <source>
        <dbReference type="Proteomes" id="UP000257559"/>
    </source>
</evidence>
<dbReference type="KEGG" id="medw:NCTC10132_00917"/>
<sequence length="88" mass="10022">MSNYLHNEGYFLYLDLIVFNVSITFASLIFDVSNFTLLKLIWLNALFETVFNVDGKVISFKLSNLLKVNSGISLAPSEIIIELIFGLW</sequence>
<gene>
    <name evidence="2" type="ORF">NCTC10132_00917</name>
</gene>
<proteinExistence type="predicted"/>
<keyword evidence="3" id="KW-1185">Reference proteome</keyword>
<protein>
    <submittedName>
        <fullName evidence="2">Uncharacterized protein</fullName>
    </submittedName>
</protein>
<evidence type="ECO:0000256" key="1">
    <source>
        <dbReference type="SAM" id="Phobius"/>
    </source>
</evidence>
<feature type="non-terminal residue" evidence="2">
    <location>
        <position position="88"/>
    </location>
</feature>
<keyword evidence="1" id="KW-0472">Membrane</keyword>
<dbReference type="Proteomes" id="UP000257559">
    <property type="component" value="Chromosome"/>
</dbReference>
<dbReference type="EMBL" id="LS991951">
    <property type="protein sequence ID" value="SYV97551.1"/>
    <property type="molecule type" value="Genomic_DNA"/>
</dbReference>
<keyword evidence="1" id="KW-1133">Transmembrane helix</keyword>
<name>A0A3B0QCR6_9BACT</name>